<evidence type="ECO:0000313" key="3">
    <source>
        <dbReference type="EMBL" id="CAF2897482.1"/>
    </source>
</evidence>
<feature type="region of interest" description="Disordered" evidence="1">
    <location>
        <begin position="181"/>
        <end position="200"/>
    </location>
</feature>
<dbReference type="InterPro" id="IPR029526">
    <property type="entry name" value="PGBD"/>
</dbReference>
<dbReference type="Proteomes" id="UP000675881">
    <property type="component" value="Chromosome 3"/>
</dbReference>
<dbReference type="Pfam" id="PF13843">
    <property type="entry name" value="DDE_Tnp_1_7"/>
    <property type="match status" value="1"/>
</dbReference>
<evidence type="ECO:0000256" key="1">
    <source>
        <dbReference type="SAM" id="MobiDB-lite"/>
    </source>
</evidence>
<dbReference type="EMBL" id="HG994582">
    <property type="protein sequence ID" value="CAF2897482.1"/>
    <property type="molecule type" value="Genomic_DNA"/>
</dbReference>
<dbReference type="PANTHER" id="PTHR46599">
    <property type="entry name" value="PIGGYBAC TRANSPOSABLE ELEMENT-DERIVED PROTEIN 4"/>
    <property type="match status" value="1"/>
</dbReference>
<gene>
    <name evidence="3" type="ORF">LSAA_7379</name>
</gene>
<name>A0A7R8CQX5_LEPSM</name>
<accession>A0A7R8CQX5</accession>
<dbReference type="AlphaFoldDB" id="A0A7R8CQX5"/>
<sequence>MSVRDISEEAFDLILEENSDSELEGEDGWRRVAYDAKSSYAWKIQVYTGKLAYGHPEKNQEISVVLDLTEGLRGHNVTCDFFFTSYQLGQQLLKRKLTMVDTFLIYLRKNKDVVLLGTLHKDRSISDRDDRKPILIMNYNRNKGGGQCRHGEALVAPLIERRKNVPQTEASPQIVKAFQSAGLPDRSDDQASTSTFKASKRKDASFALERRTIRRIIQHV</sequence>
<feature type="domain" description="PiggyBac transposable element-derived protein" evidence="2">
    <location>
        <begin position="32"/>
        <end position="100"/>
    </location>
</feature>
<evidence type="ECO:0000313" key="4">
    <source>
        <dbReference type="Proteomes" id="UP000675881"/>
    </source>
</evidence>
<evidence type="ECO:0000259" key="2">
    <source>
        <dbReference type="Pfam" id="PF13843"/>
    </source>
</evidence>
<dbReference type="PANTHER" id="PTHR46599:SF6">
    <property type="entry name" value="DUAL SPECIFICITY PHOSPHATASE 26"/>
    <property type="match status" value="1"/>
</dbReference>
<protein>
    <submittedName>
        <fullName evidence="3">(salmon louse) hypothetical protein</fullName>
    </submittedName>
</protein>
<organism evidence="3 4">
    <name type="scientific">Lepeophtheirus salmonis</name>
    <name type="common">Salmon louse</name>
    <name type="synonym">Caligus salmonis</name>
    <dbReference type="NCBI Taxonomy" id="72036"/>
    <lineage>
        <taxon>Eukaryota</taxon>
        <taxon>Metazoa</taxon>
        <taxon>Ecdysozoa</taxon>
        <taxon>Arthropoda</taxon>
        <taxon>Crustacea</taxon>
        <taxon>Multicrustacea</taxon>
        <taxon>Hexanauplia</taxon>
        <taxon>Copepoda</taxon>
        <taxon>Siphonostomatoida</taxon>
        <taxon>Caligidae</taxon>
        <taxon>Lepeophtheirus</taxon>
    </lineage>
</organism>
<reference evidence="3" key="1">
    <citation type="submission" date="2021-02" db="EMBL/GenBank/DDBJ databases">
        <authorList>
            <person name="Bekaert M."/>
        </authorList>
    </citation>
    <scope>NUCLEOTIDE SEQUENCE</scope>
    <source>
        <strain evidence="3">IoA-00</strain>
    </source>
</reference>
<keyword evidence="4" id="KW-1185">Reference proteome</keyword>
<proteinExistence type="predicted"/>